<dbReference type="EMBL" id="BSFM01000014">
    <property type="protein sequence ID" value="GLK84761.1"/>
    <property type="molecule type" value="Genomic_DNA"/>
</dbReference>
<reference evidence="1" key="2">
    <citation type="submission" date="2023-01" db="EMBL/GenBank/DDBJ databases">
        <authorList>
            <person name="Sun Q."/>
            <person name="Evtushenko L."/>
        </authorList>
    </citation>
    <scope>NUCLEOTIDE SEQUENCE</scope>
    <source>
        <strain evidence="1">VKM B-2789</strain>
    </source>
</reference>
<dbReference type="AlphaFoldDB" id="A0A9W6NBQ4"/>
<evidence type="ECO:0000313" key="2">
    <source>
        <dbReference type="Proteomes" id="UP001143330"/>
    </source>
</evidence>
<evidence type="ECO:0000313" key="1">
    <source>
        <dbReference type="EMBL" id="GLK84761.1"/>
    </source>
</evidence>
<protein>
    <submittedName>
        <fullName evidence="1">Uncharacterized protein</fullName>
    </submittedName>
</protein>
<gene>
    <name evidence="1" type="ORF">GCM10017653_28310</name>
</gene>
<comment type="caution">
    <text evidence="1">The sequence shown here is derived from an EMBL/GenBank/DDBJ whole genome shotgun (WGS) entry which is preliminary data.</text>
</comment>
<name>A0A9W6NBQ4_9HYPH</name>
<dbReference type="Proteomes" id="UP001143330">
    <property type="component" value="Unassembled WGS sequence"/>
</dbReference>
<proteinExistence type="predicted"/>
<accession>A0A9W6NBQ4</accession>
<organism evidence="1 2">
    <name type="scientific">Ancylobacter defluvii</name>
    <dbReference type="NCBI Taxonomy" id="1282440"/>
    <lineage>
        <taxon>Bacteria</taxon>
        <taxon>Pseudomonadati</taxon>
        <taxon>Pseudomonadota</taxon>
        <taxon>Alphaproteobacteria</taxon>
        <taxon>Hyphomicrobiales</taxon>
        <taxon>Xanthobacteraceae</taxon>
        <taxon>Ancylobacter</taxon>
    </lineage>
</organism>
<sequence length="231" mass="24705">MTSTAEVSAGPAPMVVAYGTGKPPAEAAGLVNLPRVQLHLGEVLRLNSEEFDLPPPVIGQETVAPDIRLADHLKHLSGGWNRTAVRFIDGYFAHLRAVIADHRQEIAQRLGPVAGLFAPEDMLYSAPLPLPRTLLPLPSDSGGDEHIPVDMFFWLGGYAEAVLFAPSTLMPAAERRRRERLAAAGIRVTCLPAGDIARPETFAALLGETGGAFWRDDALPVAPGAPRLPAF</sequence>
<reference evidence="1" key="1">
    <citation type="journal article" date="2014" name="Int. J. Syst. Evol. Microbiol.">
        <title>Complete genome sequence of Corynebacterium casei LMG S-19264T (=DSM 44701T), isolated from a smear-ripened cheese.</title>
        <authorList>
            <consortium name="US DOE Joint Genome Institute (JGI-PGF)"/>
            <person name="Walter F."/>
            <person name="Albersmeier A."/>
            <person name="Kalinowski J."/>
            <person name="Ruckert C."/>
        </authorList>
    </citation>
    <scope>NUCLEOTIDE SEQUENCE</scope>
    <source>
        <strain evidence="1">VKM B-2789</strain>
    </source>
</reference>
<keyword evidence="2" id="KW-1185">Reference proteome</keyword>
<dbReference type="RefSeq" id="WP_213364621.1">
    <property type="nucleotide sequence ID" value="NZ_BSFM01000014.1"/>
</dbReference>